<dbReference type="InterPro" id="IPR003695">
    <property type="entry name" value="Ppx_GppA_N"/>
</dbReference>
<evidence type="ECO:0000259" key="2">
    <source>
        <dbReference type="Pfam" id="PF02541"/>
    </source>
</evidence>
<dbReference type="SUPFAM" id="SSF53067">
    <property type="entry name" value="Actin-like ATPase domain"/>
    <property type="match status" value="2"/>
</dbReference>
<evidence type="ECO:0000313" key="4">
    <source>
        <dbReference type="Proteomes" id="UP000198374"/>
    </source>
</evidence>
<dbReference type="CDD" id="cd24052">
    <property type="entry name" value="ASKHA_NBD_HpPPX-GppA-like"/>
    <property type="match status" value="1"/>
</dbReference>
<gene>
    <name evidence="3" type="primary">gppA_1</name>
    <name evidence="3" type="ORF">IWT30_02234</name>
</gene>
<dbReference type="Gene3D" id="3.30.420.40">
    <property type="match status" value="1"/>
</dbReference>
<protein>
    <submittedName>
        <fullName evidence="3">Exopolyphosphatase</fullName>
    </submittedName>
</protein>
<dbReference type="InterPro" id="IPR050273">
    <property type="entry name" value="GppA/Ppx_hydrolase"/>
</dbReference>
<dbReference type="Pfam" id="PF02541">
    <property type="entry name" value="Ppx-GppA"/>
    <property type="match status" value="1"/>
</dbReference>
<dbReference type="PANTHER" id="PTHR30005">
    <property type="entry name" value="EXOPOLYPHOSPHATASE"/>
    <property type="match status" value="1"/>
</dbReference>
<name>A0A1Z5IEU3_9LACO</name>
<comment type="caution">
    <text evidence="3">The sequence shown here is derived from an EMBL/GenBank/DDBJ whole genome shotgun (WGS) entry which is preliminary data.</text>
</comment>
<reference evidence="3 4" key="1">
    <citation type="submission" date="2015-11" db="EMBL/GenBank/DDBJ databases">
        <title>Draft genome sequences of new species of the genus Lactobacillus isolated from orchardgrass silage.</title>
        <authorList>
            <person name="Tohno M."/>
            <person name="Tanizawa Y."/>
            <person name="Arita M."/>
        </authorList>
    </citation>
    <scope>NUCLEOTIDE SEQUENCE [LARGE SCALE GENOMIC DNA]</scope>
    <source>
        <strain evidence="3 4">IWT30</strain>
    </source>
</reference>
<dbReference type="AlphaFoldDB" id="A0A1Z5IEU3"/>
<evidence type="ECO:0000313" key="3">
    <source>
        <dbReference type="EMBL" id="GAX00253.1"/>
    </source>
</evidence>
<keyword evidence="4" id="KW-1185">Reference proteome</keyword>
<dbReference type="Gene3D" id="3.30.420.150">
    <property type="entry name" value="Exopolyphosphatase. Domain 2"/>
    <property type="match status" value="1"/>
</dbReference>
<sequence>MENFAVIDLGSNSARMTITQIDDDGTYSTVKQMKEYVRLSENMGEKKVLQPEAIERTMAALHEFKAVYSKLNNVRLKAVATAATRQATNQKKFLKRVETELDIKLDVLPGTMEAYYDYLGVSETLPATNAVILDTGGASSEIVLVQNSTISHLISIPLGSVNLTQQYLPTDQISAASLFKVMTFVNDVYNSIWWLRNGLNLPVIGLGGSNRTLAKINRRYNNILNFEDIHGYRLSRHSVDNTFTRIVSQDLEGRKSIPGLSKDRADIIVGGLTPLTLLMRYLDSDRITFSNSGLREGILFEHLKELRLQNVHEKAEMTLNRFQTDED</sequence>
<dbReference type="InterPro" id="IPR043129">
    <property type="entry name" value="ATPase_NBD"/>
</dbReference>
<dbReference type="PANTHER" id="PTHR30005:SF0">
    <property type="entry name" value="RETROGRADE REGULATION PROTEIN 2"/>
    <property type="match status" value="1"/>
</dbReference>
<dbReference type="EMBL" id="BCMF01000014">
    <property type="protein sequence ID" value="GAX00253.1"/>
    <property type="molecule type" value="Genomic_DNA"/>
</dbReference>
<dbReference type="RefSeq" id="WP_089110019.1">
    <property type="nucleotide sequence ID" value="NZ_BCMF01000014.1"/>
</dbReference>
<organism evidence="3 4">
    <name type="scientific">Secundilactobacillus mixtipabuli</name>
    <dbReference type="NCBI Taxonomy" id="1435342"/>
    <lineage>
        <taxon>Bacteria</taxon>
        <taxon>Bacillati</taxon>
        <taxon>Bacillota</taxon>
        <taxon>Bacilli</taxon>
        <taxon>Lactobacillales</taxon>
        <taxon>Lactobacillaceae</taxon>
        <taxon>Secundilactobacillus</taxon>
    </lineage>
</organism>
<feature type="domain" description="Ppx/GppA phosphatase N-terminal" evidence="2">
    <location>
        <begin position="20"/>
        <end position="304"/>
    </location>
</feature>
<accession>A0A1Z5IEU3</accession>
<evidence type="ECO:0000256" key="1">
    <source>
        <dbReference type="ARBA" id="ARBA00007125"/>
    </source>
</evidence>
<proteinExistence type="inferred from homology"/>
<dbReference type="OrthoDB" id="9807195at2"/>
<comment type="similarity">
    <text evidence="1">Belongs to the GppA/Ppx family.</text>
</comment>
<dbReference type="Proteomes" id="UP000198374">
    <property type="component" value="Unassembled WGS sequence"/>
</dbReference>